<evidence type="ECO:0000256" key="1">
    <source>
        <dbReference type="SAM" id="Phobius"/>
    </source>
</evidence>
<dbReference type="OrthoDB" id="3297477at2"/>
<feature type="transmembrane region" description="Helical" evidence="1">
    <location>
        <begin position="84"/>
        <end position="105"/>
    </location>
</feature>
<dbReference type="KEGG" id="stri:C7M71_026550"/>
<protein>
    <submittedName>
        <fullName evidence="2">ABC transporter permease</fullName>
    </submittedName>
</protein>
<sequence>MRSPAAPGGGPGAGTGTGTGPVTLARVVRSEWIKFGSLRSSWATLLAAVAAIVGFGALVCWVTVNRWDRLPVEERLRFSPAEQSLKGFFLAQLAVGVLGVLVVTGEYATGLIRTTLAAVPRRLPVLWAKAAVFGAATLVLTGAACPVAFLLGQRLLAGRGLETALSAPGVVRVVLGTALYLTVVGLLAVGVGALIRSTAGSIAAVLGLLLVVPGLAEVLPGSWRDHILPYLPSVAGQSLTTLLPVPPLLAPWTGFAVLCGYAAAALAAGAVLLRRRDA</sequence>
<dbReference type="Proteomes" id="UP000249340">
    <property type="component" value="Chromosome"/>
</dbReference>
<keyword evidence="1" id="KW-1133">Transmembrane helix</keyword>
<keyword evidence="3" id="KW-1185">Reference proteome</keyword>
<feature type="transmembrane region" description="Helical" evidence="1">
    <location>
        <begin position="249"/>
        <end position="273"/>
    </location>
</feature>
<proteinExistence type="predicted"/>
<dbReference type="AlphaFoldDB" id="A0A345T6S5"/>
<feature type="transmembrane region" description="Helical" evidence="1">
    <location>
        <begin position="42"/>
        <end position="64"/>
    </location>
</feature>
<gene>
    <name evidence="2" type="ORF">C7M71_026550</name>
</gene>
<name>A0A345T6S5_9ACTN</name>
<evidence type="ECO:0000313" key="2">
    <source>
        <dbReference type="EMBL" id="AXI81680.1"/>
    </source>
</evidence>
<keyword evidence="1" id="KW-0472">Membrane</keyword>
<dbReference type="EMBL" id="CP031264">
    <property type="protein sequence ID" value="AXI81680.1"/>
    <property type="molecule type" value="Genomic_DNA"/>
</dbReference>
<feature type="transmembrane region" description="Helical" evidence="1">
    <location>
        <begin position="126"/>
        <end position="151"/>
    </location>
</feature>
<keyword evidence="1" id="KW-0812">Transmembrane</keyword>
<feature type="transmembrane region" description="Helical" evidence="1">
    <location>
        <begin position="171"/>
        <end position="195"/>
    </location>
</feature>
<evidence type="ECO:0000313" key="3">
    <source>
        <dbReference type="Proteomes" id="UP000249340"/>
    </source>
</evidence>
<organism evidence="2 3">
    <name type="scientific">Peterkaempfera bronchialis</name>
    <dbReference type="NCBI Taxonomy" id="2126346"/>
    <lineage>
        <taxon>Bacteria</taxon>
        <taxon>Bacillati</taxon>
        <taxon>Actinomycetota</taxon>
        <taxon>Actinomycetes</taxon>
        <taxon>Kitasatosporales</taxon>
        <taxon>Streptomycetaceae</taxon>
        <taxon>Peterkaempfera</taxon>
    </lineage>
</organism>
<accession>A0A345T6S5</accession>
<reference evidence="3" key="1">
    <citation type="submission" date="2018-07" db="EMBL/GenBank/DDBJ databases">
        <title>Streptacidiphilus bronchialis DSM 106435 chromosome.</title>
        <authorList>
            <person name="Batra D."/>
            <person name="Gulvik C.A."/>
        </authorList>
    </citation>
    <scope>NUCLEOTIDE SEQUENCE [LARGE SCALE GENOMIC DNA]</scope>
    <source>
        <strain evidence="3">DSM 106435</strain>
    </source>
</reference>
<feature type="transmembrane region" description="Helical" evidence="1">
    <location>
        <begin position="202"/>
        <end position="223"/>
    </location>
</feature>